<dbReference type="InterPro" id="IPR049455">
    <property type="entry name" value="ASH2-like_PHD"/>
</dbReference>
<keyword evidence="5" id="KW-0539">Nucleus</keyword>
<dbReference type="Pfam" id="PF21198">
    <property type="entry name" value="ASH2L-like_WH"/>
    <property type="match status" value="1"/>
</dbReference>
<dbReference type="InterPro" id="IPR003877">
    <property type="entry name" value="SPRY_dom"/>
</dbReference>
<dbReference type="GO" id="GO:0008270">
    <property type="term" value="F:zinc ion binding"/>
    <property type="evidence" value="ECO:0007669"/>
    <property type="project" value="UniProtKB-KW"/>
</dbReference>
<evidence type="ECO:0000256" key="6">
    <source>
        <dbReference type="SAM" id="MobiDB-lite"/>
    </source>
</evidence>
<feature type="region of interest" description="Disordered" evidence="6">
    <location>
        <begin position="1"/>
        <end position="22"/>
    </location>
</feature>
<dbReference type="InterPro" id="IPR019786">
    <property type="entry name" value="Zinc_finger_PHD-type_CS"/>
</dbReference>
<keyword evidence="3" id="KW-0863">Zinc-finger</keyword>
<proteinExistence type="predicted"/>
<dbReference type="CDD" id="cd12872">
    <property type="entry name" value="SPRY_Ash2"/>
    <property type="match status" value="1"/>
</dbReference>
<dbReference type="InterPro" id="IPR037353">
    <property type="entry name" value="ASH2"/>
</dbReference>
<feature type="region of interest" description="Disordered" evidence="6">
    <location>
        <begin position="268"/>
        <end position="288"/>
    </location>
</feature>
<dbReference type="InterPro" id="IPR001870">
    <property type="entry name" value="B30.2/SPRY"/>
</dbReference>
<dbReference type="WBParaSite" id="TREG1_24930.2">
    <property type="protein sequence ID" value="TREG1_24930.2"/>
    <property type="gene ID" value="TREG1_24930"/>
</dbReference>
<dbReference type="PROSITE" id="PS50188">
    <property type="entry name" value="B302_SPRY"/>
    <property type="match status" value="1"/>
</dbReference>
<accession>A0AA85JJE9</accession>
<dbReference type="GO" id="GO:0048188">
    <property type="term" value="C:Set1C/COMPASS complex"/>
    <property type="evidence" value="ECO:0007669"/>
    <property type="project" value="InterPro"/>
</dbReference>
<evidence type="ECO:0000256" key="3">
    <source>
        <dbReference type="ARBA" id="ARBA00022771"/>
    </source>
</evidence>
<evidence type="ECO:0000313" key="8">
    <source>
        <dbReference type="Proteomes" id="UP000050795"/>
    </source>
</evidence>
<dbReference type="Proteomes" id="UP000050795">
    <property type="component" value="Unassembled WGS sequence"/>
</dbReference>
<sequence>MTVRDNSNSSKNNSETTSNVEKMDCDQDDLSMLLAMVINIPTPPGPQCYWLVCHLCHCLHFSMMPRDYSRPDFQCSVCYKWFHLECIAFNIGKALPFLTAYHFMCKKCNAIGEEVFSRKQANFTVMCQTALANLMLRHGGRLYFMESKELIPFLEECWEELTTQPRKSNNSWYPNIHKTLTSSDVFKTVEMPDDLYVCLSNTDLTKIGPSYDRFRALTSQLRTNITKLGVPSANIPASVSQNQSSVSGAVSDTADQFLHHSSAGNQFPFSGEIDGVDQPTWRKRRSPGSSLFSGMGSFSVSSFMPGTSSEGKISGSMSTTEVSTFPGMRASASSNEVNNASPSGLVRSTRRATLTSVLGGTTALSGAAVSDEGRVKLNALGFPIDHALNREGYRYILVEPDKHAPGREQWDECEFTAGKPIPGLFYRVFICSQVVLSLSDRANHLKVHESQLSVTGDKGYCMSRATHSVHSGTWYFEAIITEQPEGSATRIGWSQVYGNLQAPCGFDKFSYSWRSRLGTVFHESHGKHYTNGGYKKDDVIGCLIHLPSTVGPFTPIENQASKSSTPQLMNTFSPMMDDVHSSISGTLNSTDSRKCNNNSPAPTFLPETYKDRPLIRFRSSFYFEEKDDPSKAEKSLRPLPNSKIVFYRNGECMGTAFTNIYAGSYYPAISIFRAATVSVNFGPSFKHPPNDFPDWQPMSARVVSASVEQTLSDLIYLVEKEGFIEKTLNSCGPRFR</sequence>
<dbReference type="Gene3D" id="3.90.980.20">
    <property type="match status" value="1"/>
</dbReference>
<dbReference type="Gene3D" id="2.60.120.920">
    <property type="match status" value="1"/>
</dbReference>
<dbReference type="Pfam" id="PF21257">
    <property type="entry name" value="PHD_ash2p_like"/>
    <property type="match status" value="1"/>
</dbReference>
<keyword evidence="2" id="KW-0479">Metal-binding</keyword>
<dbReference type="SMART" id="SM00449">
    <property type="entry name" value="SPRY"/>
    <property type="match status" value="1"/>
</dbReference>
<organism evidence="8 9">
    <name type="scientific">Trichobilharzia regenti</name>
    <name type="common">Nasal bird schistosome</name>
    <dbReference type="NCBI Taxonomy" id="157069"/>
    <lineage>
        <taxon>Eukaryota</taxon>
        <taxon>Metazoa</taxon>
        <taxon>Spiralia</taxon>
        <taxon>Lophotrochozoa</taxon>
        <taxon>Platyhelminthes</taxon>
        <taxon>Trematoda</taxon>
        <taxon>Digenea</taxon>
        <taxon>Strigeidida</taxon>
        <taxon>Schistosomatoidea</taxon>
        <taxon>Schistosomatidae</taxon>
        <taxon>Trichobilharzia</taxon>
    </lineage>
</organism>
<feature type="compositionally biased region" description="Low complexity" evidence="6">
    <location>
        <begin position="1"/>
        <end position="19"/>
    </location>
</feature>
<keyword evidence="8" id="KW-1185">Reference proteome</keyword>
<dbReference type="InterPro" id="IPR013320">
    <property type="entry name" value="ConA-like_dom_sf"/>
</dbReference>
<feature type="domain" description="B30.2/SPRY" evidence="7">
    <location>
        <begin position="413"/>
        <end position="594"/>
    </location>
</feature>
<dbReference type="SUPFAM" id="SSF49899">
    <property type="entry name" value="Concanavalin A-like lectins/glucanases"/>
    <property type="match status" value="1"/>
</dbReference>
<evidence type="ECO:0000256" key="2">
    <source>
        <dbReference type="ARBA" id="ARBA00022723"/>
    </source>
</evidence>
<evidence type="ECO:0000256" key="5">
    <source>
        <dbReference type="ARBA" id="ARBA00023242"/>
    </source>
</evidence>
<reference evidence="8" key="1">
    <citation type="submission" date="2022-06" db="EMBL/GenBank/DDBJ databases">
        <authorList>
            <person name="Berger JAMES D."/>
            <person name="Berger JAMES D."/>
        </authorList>
    </citation>
    <scope>NUCLEOTIDE SEQUENCE [LARGE SCALE GENOMIC DNA]</scope>
</reference>
<dbReference type="AlphaFoldDB" id="A0AA85JJE9"/>
<dbReference type="InterPro" id="IPR043136">
    <property type="entry name" value="B30.2/SPRY_sf"/>
</dbReference>
<protein>
    <recommendedName>
        <fullName evidence="7">B30.2/SPRY domain-containing protein</fullName>
    </recommendedName>
</protein>
<evidence type="ECO:0000256" key="4">
    <source>
        <dbReference type="ARBA" id="ARBA00022833"/>
    </source>
</evidence>
<evidence type="ECO:0000259" key="7">
    <source>
        <dbReference type="PROSITE" id="PS50188"/>
    </source>
</evidence>
<dbReference type="InterPro" id="IPR053835">
    <property type="entry name" value="ASH2L-like_WH"/>
</dbReference>
<reference evidence="9" key="2">
    <citation type="submission" date="2023-11" db="UniProtKB">
        <authorList>
            <consortium name="WormBaseParasite"/>
        </authorList>
    </citation>
    <scope>IDENTIFICATION</scope>
</reference>
<comment type="subcellular location">
    <subcellularLocation>
        <location evidence="1">Nucleus</location>
    </subcellularLocation>
</comment>
<dbReference type="PROSITE" id="PS01359">
    <property type="entry name" value="ZF_PHD_1"/>
    <property type="match status" value="1"/>
</dbReference>
<dbReference type="PANTHER" id="PTHR10598:SF0">
    <property type="entry name" value="SET1_ASH2 HISTONE METHYLTRANSFERASE COMPLEX SUBUNIT ASH2"/>
    <property type="match status" value="1"/>
</dbReference>
<keyword evidence="4" id="KW-0862">Zinc</keyword>
<evidence type="ECO:0000256" key="1">
    <source>
        <dbReference type="ARBA" id="ARBA00004123"/>
    </source>
</evidence>
<evidence type="ECO:0000313" key="9">
    <source>
        <dbReference type="WBParaSite" id="TREG1_24930.2"/>
    </source>
</evidence>
<dbReference type="Pfam" id="PF00622">
    <property type="entry name" value="SPRY"/>
    <property type="match status" value="2"/>
</dbReference>
<dbReference type="GO" id="GO:0000976">
    <property type="term" value="F:transcription cis-regulatory region binding"/>
    <property type="evidence" value="ECO:0007669"/>
    <property type="project" value="TreeGrafter"/>
</dbReference>
<dbReference type="PANTHER" id="PTHR10598">
    <property type="entry name" value="SET1/ASH2 HISTONE METHYLTRANSFERASE COMPLEX SUBUNIT ASH2"/>
    <property type="match status" value="1"/>
</dbReference>
<name>A0AA85JJE9_TRIRE</name>